<dbReference type="CTD" id="51535"/>
<dbReference type="AlphaFoldDB" id="A0A8M1KU91"/>
<dbReference type="GO" id="GO:0005654">
    <property type="term" value="C:nucleoplasm"/>
    <property type="evidence" value="ECO:0007669"/>
    <property type="project" value="TreeGrafter"/>
</dbReference>
<dbReference type="GO" id="GO:0045814">
    <property type="term" value="P:negative regulation of gene expression, epigenetic"/>
    <property type="evidence" value="ECO:0007669"/>
    <property type="project" value="TreeGrafter"/>
</dbReference>
<feature type="compositionally biased region" description="Low complexity" evidence="1">
    <location>
        <begin position="180"/>
        <end position="193"/>
    </location>
</feature>
<gene>
    <name evidence="3" type="primary">pphln1</name>
</gene>
<dbReference type="GO" id="GO:0097355">
    <property type="term" value="P:protein localization to heterochromatin"/>
    <property type="evidence" value="ECO:0007669"/>
    <property type="project" value="TreeGrafter"/>
</dbReference>
<name>A0A8M1KU91_CLUHA</name>
<dbReference type="PANTHER" id="PTHR15836">
    <property type="entry name" value="PERIPHILIN 1"/>
    <property type="match status" value="1"/>
</dbReference>
<proteinExistence type="predicted"/>
<dbReference type="Proteomes" id="UP000515152">
    <property type="component" value="Chromosome 16"/>
</dbReference>
<feature type="region of interest" description="Disordered" evidence="1">
    <location>
        <begin position="19"/>
        <end position="242"/>
    </location>
</feature>
<dbReference type="RefSeq" id="XP_042566038.1">
    <property type="nucleotide sequence ID" value="XM_042710104.1"/>
</dbReference>
<protein>
    <submittedName>
        <fullName evidence="3">Periphilin-1 isoform X2</fullName>
    </submittedName>
</protein>
<accession>A0A8M1KU91</accession>
<sequence>MAFRRDRNVRDVYEDRFPVERGGPYRRSGFGRPDEDYGRGFEYNDNPRFYPGGGPPRSYHGEGPHFAGEHRAVPPGRRDESYQYYRGARDEPLPGRPIDFRPGGRVGPLPPPPSGRGQGSYPPPRSLPALGPEAGDDTVMQAILSLDRGEDHEGMRRKAPFPAVRERSPLRRDVPPSPSPHSRSGSSISSRSYSPDRAKTHPYPPPPGKSAGVGSAGAPGFRGEIARSWGSFGEPTPHTPTG</sequence>
<reference evidence="3" key="1">
    <citation type="submission" date="2025-08" db="UniProtKB">
        <authorList>
            <consortium name="RefSeq"/>
        </authorList>
    </citation>
    <scope>IDENTIFICATION</scope>
</reference>
<dbReference type="InterPro" id="IPR028851">
    <property type="entry name" value="Pphln1"/>
</dbReference>
<keyword evidence="2" id="KW-1185">Reference proteome</keyword>
<dbReference type="PANTHER" id="PTHR15836:SF4">
    <property type="entry name" value="PERIPHILIN-1"/>
    <property type="match status" value="1"/>
</dbReference>
<feature type="compositionally biased region" description="Basic and acidic residues" evidence="1">
    <location>
        <begin position="59"/>
        <end position="93"/>
    </location>
</feature>
<evidence type="ECO:0000256" key="1">
    <source>
        <dbReference type="SAM" id="MobiDB-lite"/>
    </source>
</evidence>
<feature type="compositionally biased region" description="Basic and acidic residues" evidence="1">
    <location>
        <begin position="147"/>
        <end position="156"/>
    </location>
</feature>
<feature type="compositionally biased region" description="Basic and acidic residues" evidence="1">
    <location>
        <begin position="164"/>
        <end position="174"/>
    </location>
</feature>
<evidence type="ECO:0000313" key="2">
    <source>
        <dbReference type="Proteomes" id="UP000515152"/>
    </source>
</evidence>
<organism evidence="2 3">
    <name type="scientific">Clupea harengus</name>
    <name type="common">Atlantic herring</name>
    <dbReference type="NCBI Taxonomy" id="7950"/>
    <lineage>
        <taxon>Eukaryota</taxon>
        <taxon>Metazoa</taxon>
        <taxon>Chordata</taxon>
        <taxon>Craniata</taxon>
        <taxon>Vertebrata</taxon>
        <taxon>Euteleostomi</taxon>
        <taxon>Actinopterygii</taxon>
        <taxon>Neopterygii</taxon>
        <taxon>Teleostei</taxon>
        <taxon>Clupei</taxon>
        <taxon>Clupeiformes</taxon>
        <taxon>Clupeoidei</taxon>
        <taxon>Clupeidae</taxon>
        <taxon>Clupea</taxon>
    </lineage>
</organism>
<dbReference type="GeneID" id="105902598"/>
<evidence type="ECO:0000313" key="3">
    <source>
        <dbReference type="RefSeq" id="XP_042566038.1"/>
    </source>
</evidence>
<dbReference type="GO" id="GO:0045892">
    <property type="term" value="P:negative regulation of DNA-templated transcription"/>
    <property type="evidence" value="ECO:0007669"/>
    <property type="project" value="InterPro"/>
</dbReference>